<dbReference type="Pfam" id="PF01337">
    <property type="entry name" value="Barstar"/>
    <property type="match status" value="1"/>
</dbReference>
<feature type="domain" description="Barstar (barnase inhibitor)" evidence="2">
    <location>
        <begin position="1"/>
        <end position="82"/>
    </location>
</feature>
<dbReference type="EMBL" id="JACHHY010000020">
    <property type="protein sequence ID" value="MBB5019769.1"/>
    <property type="molecule type" value="Genomic_DNA"/>
</dbReference>
<comment type="similarity">
    <text evidence="1">Belongs to the barstar family.</text>
</comment>
<evidence type="ECO:0000313" key="3">
    <source>
        <dbReference type="EMBL" id="MBB5019769.1"/>
    </source>
</evidence>
<accession>A0A840MRR1</accession>
<dbReference type="InterPro" id="IPR035905">
    <property type="entry name" value="Barstar-like_sf"/>
</dbReference>
<protein>
    <submittedName>
        <fullName evidence="3">Ribonuclease inhibitor</fullName>
    </submittedName>
</protein>
<dbReference type="Proteomes" id="UP000575898">
    <property type="component" value="Unassembled WGS sequence"/>
</dbReference>
<evidence type="ECO:0000313" key="4">
    <source>
        <dbReference type="Proteomes" id="UP000575898"/>
    </source>
</evidence>
<evidence type="ECO:0000256" key="1">
    <source>
        <dbReference type="ARBA" id="ARBA00006845"/>
    </source>
</evidence>
<dbReference type="InterPro" id="IPR000468">
    <property type="entry name" value="Barstar"/>
</dbReference>
<comment type="caution">
    <text evidence="3">The sequence shown here is derived from an EMBL/GenBank/DDBJ whole genome shotgun (WGS) entry which is preliminary data.</text>
</comment>
<organism evidence="3 4">
    <name type="scientific">Chitinivorax tropicus</name>
    <dbReference type="NCBI Taxonomy" id="714531"/>
    <lineage>
        <taxon>Bacteria</taxon>
        <taxon>Pseudomonadati</taxon>
        <taxon>Pseudomonadota</taxon>
        <taxon>Betaproteobacteria</taxon>
        <taxon>Chitinivorax</taxon>
    </lineage>
</organism>
<dbReference type="Gene3D" id="3.30.370.10">
    <property type="entry name" value="Barstar-like"/>
    <property type="match status" value="1"/>
</dbReference>
<sequence length="90" mass="10225">MPLIHCKLNEIQSMQQFYEALYAQLGLPKLTGRNLDALWDILSTDIEGPIEIHWPTAYQDRHALGEQAAALFELLDDVADERDDMTIILG</sequence>
<gene>
    <name evidence="3" type="ORF">HNQ59_003077</name>
</gene>
<evidence type="ECO:0000259" key="2">
    <source>
        <dbReference type="Pfam" id="PF01337"/>
    </source>
</evidence>
<name>A0A840MRR1_9PROT</name>
<dbReference type="RefSeq" id="WP_184041143.1">
    <property type="nucleotide sequence ID" value="NZ_JACHHY010000020.1"/>
</dbReference>
<dbReference type="SUPFAM" id="SSF52038">
    <property type="entry name" value="Barstar-related"/>
    <property type="match status" value="1"/>
</dbReference>
<dbReference type="AlphaFoldDB" id="A0A840MRR1"/>
<proteinExistence type="inferred from homology"/>
<reference evidence="3 4" key="1">
    <citation type="submission" date="2020-08" db="EMBL/GenBank/DDBJ databases">
        <title>Genomic Encyclopedia of Type Strains, Phase IV (KMG-IV): sequencing the most valuable type-strain genomes for metagenomic binning, comparative biology and taxonomic classification.</title>
        <authorList>
            <person name="Goeker M."/>
        </authorList>
    </citation>
    <scope>NUCLEOTIDE SEQUENCE [LARGE SCALE GENOMIC DNA]</scope>
    <source>
        <strain evidence="3 4">DSM 27165</strain>
    </source>
</reference>
<keyword evidence="4" id="KW-1185">Reference proteome</keyword>